<evidence type="ECO:0000256" key="6">
    <source>
        <dbReference type="ARBA" id="ARBA00023229"/>
    </source>
</evidence>
<evidence type="ECO:0000256" key="1">
    <source>
        <dbReference type="ARBA" id="ARBA00001946"/>
    </source>
</evidence>
<reference evidence="8" key="1">
    <citation type="journal article" date="2021" name="Front. Plant Sci.">
        <title>Chromosome-Scale Genome Assembly for Chinese Sour Jujube and Insights Into Its Genome Evolution and Domestication Signature.</title>
        <authorList>
            <person name="Shen L.-Y."/>
            <person name="Luo H."/>
            <person name="Wang X.-L."/>
            <person name="Wang X.-M."/>
            <person name="Qiu X.-J."/>
            <person name="Liu H."/>
            <person name="Zhou S.-S."/>
            <person name="Jia K.-H."/>
            <person name="Nie S."/>
            <person name="Bao Y.-T."/>
            <person name="Zhang R.-G."/>
            <person name="Yun Q.-Z."/>
            <person name="Chai Y.-H."/>
            <person name="Lu J.-Y."/>
            <person name="Li Y."/>
            <person name="Zhao S.-W."/>
            <person name="Mao J.-F."/>
            <person name="Jia S.-G."/>
            <person name="Mao Y.-M."/>
        </authorList>
    </citation>
    <scope>NUCLEOTIDE SEQUENCE</scope>
    <source>
        <strain evidence="8">AT0</strain>
        <tissue evidence="8">Leaf</tissue>
    </source>
</reference>
<dbReference type="InterPro" id="IPR000092">
    <property type="entry name" value="Polyprenyl_synt"/>
</dbReference>
<evidence type="ECO:0000256" key="7">
    <source>
        <dbReference type="RuleBase" id="RU004466"/>
    </source>
</evidence>
<dbReference type="EMBL" id="JAEACU010000012">
    <property type="protein sequence ID" value="KAH7512757.1"/>
    <property type="molecule type" value="Genomic_DNA"/>
</dbReference>
<evidence type="ECO:0000256" key="5">
    <source>
        <dbReference type="ARBA" id="ARBA00022842"/>
    </source>
</evidence>
<dbReference type="Proteomes" id="UP000813462">
    <property type="component" value="Unassembled WGS sequence"/>
</dbReference>
<evidence type="ECO:0000256" key="2">
    <source>
        <dbReference type="ARBA" id="ARBA00006706"/>
    </source>
</evidence>
<protein>
    <submittedName>
        <fullName evidence="8">Uncharacterized protein</fullName>
    </submittedName>
</protein>
<evidence type="ECO:0000313" key="8">
    <source>
        <dbReference type="EMBL" id="KAH7512757.1"/>
    </source>
</evidence>
<dbReference type="SFLD" id="SFLDS00005">
    <property type="entry name" value="Isoprenoid_Synthase_Type_I"/>
    <property type="match status" value="1"/>
</dbReference>
<keyword evidence="6" id="KW-0414">Isoprene biosynthesis</keyword>
<dbReference type="Pfam" id="PF00348">
    <property type="entry name" value="polyprenyl_synt"/>
    <property type="match status" value="1"/>
</dbReference>
<dbReference type="Gene3D" id="1.10.600.10">
    <property type="entry name" value="Farnesyl Diphosphate Synthase"/>
    <property type="match status" value="1"/>
</dbReference>
<evidence type="ECO:0000256" key="4">
    <source>
        <dbReference type="ARBA" id="ARBA00022723"/>
    </source>
</evidence>
<dbReference type="AlphaFoldDB" id="A0A978UDB4"/>
<name>A0A978UDB4_ZIZJJ</name>
<comment type="caution">
    <text evidence="8">The sequence shown here is derived from an EMBL/GenBank/DDBJ whole genome shotgun (WGS) entry which is preliminary data.</text>
</comment>
<keyword evidence="4" id="KW-0479">Metal-binding</keyword>
<dbReference type="PANTHER" id="PTHR12001">
    <property type="entry name" value="GERANYLGERANYL PYROPHOSPHATE SYNTHASE"/>
    <property type="match status" value="1"/>
</dbReference>
<dbReference type="GO" id="GO:0046872">
    <property type="term" value="F:metal ion binding"/>
    <property type="evidence" value="ECO:0007669"/>
    <property type="project" value="UniProtKB-KW"/>
</dbReference>
<dbReference type="PROSITE" id="PS00444">
    <property type="entry name" value="POLYPRENYL_SYNTHASE_2"/>
    <property type="match status" value="1"/>
</dbReference>
<dbReference type="GO" id="GO:0004659">
    <property type="term" value="F:prenyltransferase activity"/>
    <property type="evidence" value="ECO:0007669"/>
    <property type="project" value="InterPro"/>
</dbReference>
<dbReference type="NCBIfam" id="TIGR02749">
    <property type="entry name" value="prenyl_cyano"/>
    <property type="match status" value="1"/>
</dbReference>
<keyword evidence="5" id="KW-0460">Magnesium</keyword>
<dbReference type="PANTHER" id="PTHR12001:SF69">
    <property type="entry name" value="ALL TRANS-POLYPRENYL-DIPHOSPHATE SYNTHASE PDSS1"/>
    <property type="match status" value="1"/>
</dbReference>
<proteinExistence type="inferred from homology"/>
<accession>A0A978UDB4</accession>
<comment type="similarity">
    <text evidence="2 7">Belongs to the FPP/GGPP synthase family.</text>
</comment>
<evidence type="ECO:0000256" key="3">
    <source>
        <dbReference type="ARBA" id="ARBA00022679"/>
    </source>
</evidence>
<dbReference type="InterPro" id="IPR008949">
    <property type="entry name" value="Isoprenoid_synthase_dom_sf"/>
</dbReference>
<keyword evidence="3 7" id="KW-0808">Transferase</keyword>
<dbReference type="GO" id="GO:0009507">
    <property type="term" value="C:chloroplast"/>
    <property type="evidence" value="ECO:0007669"/>
    <property type="project" value="TreeGrafter"/>
</dbReference>
<dbReference type="CDD" id="cd00685">
    <property type="entry name" value="Trans_IPPS_HT"/>
    <property type="match status" value="1"/>
</dbReference>
<dbReference type="SUPFAM" id="SSF48576">
    <property type="entry name" value="Terpenoid synthases"/>
    <property type="match status" value="1"/>
</dbReference>
<dbReference type="PROSITE" id="PS00723">
    <property type="entry name" value="POLYPRENYL_SYNTHASE_1"/>
    <property type="match status" value="1"/>
</dbReference>
<dbReference type="GO" id="GO:0008299">
    <property type="term" value="P:isoprenoid biosynthetic process"/>
    <property type="evidence" value="ECO:0007669"/>
    <property type="project" value="UniProtKB-KW"/>
</dbReference>
<gene>
    <name evidence="8" type="ORF">FEM48_Zijuj12G0124200</name>
</gene>
<organism evidence="8 9">
    <name type="scientific">Ziziphus jujuba var. spinosa</name>
    <dbReference type="NCBI Taxonomy" id="714518"/>
    <lineage>
        <taxon>Eukaryota</taxon>
        <taxon>Viridiplantae</taxon>
        <taxon>Streptophyta</taxon>
        <taxon>Embryophyta</taxon>
        <taxon>Tracheophyta</taxon>
        <taxon>Spermatophyta</taxon>
        <taxon>Magnoliopsida</taxon>
        <taxon>eudicotyledons</taxon>
        <taxon>Gunneridae</taxon>
        <taxon>Pentapetalae</taxon>
        <taxon>rosids</taxon>
        <taxon>fabids</taxon>
        <taxon>Rosales</taxon>
        <taxon>Rhamnaceae</taxon>
        <taxon>Paliureae</taxon>
        <taxon>Ziziphus</taxon>
    </lineage>
</organism>
<sequence length="459" mass="50489">MMSMTCHNLDFGRTVLDLVACGCSSSASFDRYSVRNCKKANSKGFNGGYGAHKLVSSQRGRSRCKVSSMKTAETLFNDKKHVVAESPPPVLNVEPSSPISLTNLFEVVSDDLQTLNRNLKMASYLVGKLLYLYVGWPNYLSPIIAKVLHSRNQSAPKVVGADNPVLMSAAEQIFGAGGKRMRPALVFLVSRATAELVGLKELTKEHRRLAEIIEMIHTASLIHDDVLDDSDMRRGKETVHQLYGTRVAVLAGDFMFAQSSWYLANLENLEVIKLISQVIKDFASGEIKQASSLFDCDLELEEYLIKSYYKTASLIAASTKGAAIFSGVDSFIAKKMYEYGRNLGLSFQVVDDILDFTQSAEQLGKPAGSDLAKGNLTAPVIFALKTEPKLRDIIESEFSETGSLEEAIELVKSCGGIEKAQELAKEKADLAIQNLQSLPQSAFRKALEDIVMFNLERID</sequence>
<dbReference type="GO" id="GO:0010236">
    <property type="term" value="P:plastoquinone biosynthetic process"/>
    <property type="evidence" value="ECO:0007669"/>
    <property type="project" value="TreeGrafter"/>
</dbReference>
<comment type="cofactor">
    <cofactor evidence="1">
        <name>Mg(2+)</name>
        <dbReference type="ChEBI" id="CHEBI:18420"/>
    </cofactor>
</comment>
<evidence type="ECO:0000313" key="9">
    <source>
        <dbReference type="Proteomes" id="UP000813462"/>
    </source>
</evidence>
<dbReference type="InterPro" id="IPR033749">
    <property type="entry name" value="Polyprenyl_synt_CS"/>
</dbReference>